<dbReference type="EMBL" id="JACGCM010001035">
    <property type="protein sequence ID" value="KAF6162406.1"/>
    <property type="molecule type" value="Genomic_DNA"/>
</dbReference>
<feature type="coiled-coil region" evidence="1">
    <location>
        <begin position="41"/>
        <end position="68"/>
    </location>
</feature>
<dbReference type="AlphaFoldDB" id="A0A7J7N5J1"/>
<proteinExistence type="predicted"/>
<gene>
    <name evidence="2" type="ORF">GIB67_003198</name>
</gene>
<dbReference type="Proteomes" id="UP000541444">
    <property type="component" value="Unassembled WGS sequence"/>
</dbReference>
<sequence>MQSVQRRYEVGSKEFVETACRSSGKDNTIVLCSNTGKDSRDRDLKAEIEELKSELLQRKAEISDFKLELLRREAELEEAKSLFAYPNWDFLLMSLAAAKFKVINELEAVLSEKEQENEGLQQKSHNGPRGKYQELQLASVAVRELLEIKMSCEKATVHLGCRSKDLQQPIQVQRREGAVRTSPRTQLEEYWQRVFSQYQIKGCATLQWGQSLCVHSLPDGSEGEWLYLVATHHNRPVIFIAPNMGLTFLRLSFTGST</sequence>
<reference evidence="2 3" key="1">
    <citation type="journal article" date="2020" name="IScience">
        <title>Genome Sequencing of the Endangered Kingdonia uniflora (Circaeasteraceae, Ranunculales) Reveals Potential Mechanisms of Evolutionary Specialization.</title>
        <authorList>
            <person name="Sun Y."/>
            <person name="Deng T."/>
            <person name="Zhang A."/>
            <person name="Moore M.J."/>
            <person name="Landis J.B."/>
            <person name="Lin N."/>
            <person name="Zhang H."/>
            <person name="Zhang X."/>
            <person name="Huang J."/>
            <person name="Zhang X."/>
            <person name="Sun H."/>
            <person name="Wang H."/>
        </authorList>
    </citation>
    <scope>NUCLEOTIDE SEQUENCE [LARGE SCALE GENOMIC DNA]</scope>
    <source>
        <strain evidence="2">TB1705</strain>
        <tissue evidence="2">Leaf</tissue>
    </source>
</reference>
<keyword evidence="1" id="KW-0175">Coiled coil</keyword>
<evidence type="ECO:0000313" key="3">
    <source>
        <dbReference type="Proteomes" id="UP000541444"/>
    </source>
</evidence>
<comment type="caution">
    <text evidence="2">The sequence shown here is derived from an EMBL/GenBank/DDBJ whole genome shotgun (WGS) entry which is preliminary data.</text>
</comment>
<evidence type="ECO:0000256" key="1">
    <source>
        <dbReference type="SAM" id="Coils"/>
    </source>
</evidence>
<keyword evidence="3" id="KW-1185">Reference proteome</keyword>
<protein>
    <submittedName>
        <fullName evidence="2">Uncharacterized protein</fullName>
    </submittedName>
</protein>
<evidence type="ECO:0000313" key="2">
    <source>
        <dbReference type="EMBL" id="KAF6162406.1"/>
    </source>
</evidence>
<organism evidence="2 3">
    <name type="scientific">Kingdonia uniflora</name>
    <dbReference type="NCBI Taxonomy" id="39325"/>
    <lineage>
        <taxon>Eukaryota</taxon>
        <taxon>Viridiplantae</taxon>
        <taxon>Streptophyta</taxon>
        <taxon>Embryophyta</taxon>
        <taxon>Tracheophyta</taxon>
        <taxon>Spermatophyta</taxon>
        <taxon>Magnoliopsida</taxon>
        <taxon>Ranunculales</taxon>
        <taxon>Circaeasteraceae</taxon>
        <taxon>Kingdonia</taxon>
    </lineage>
</organism>
<accession>A0A7J7N5J1</accession>
<name>A0A7J7N5J1_9MAGN</name>